<dbReference type="AlphaFoldDB" id="A0A6C2UEE8"/>
<evidence type="ECO:0000313" key="1">
    <source>
        <dbReference type="EMBL" id="VGO17907.1"/>
    </source>
</evidence>
<dbReference type="EMBL" id="CAAHFG010000005">
    <property type="protein sequence ID" value="VGO17907.1"/>
    <property type="molecule type" value="Genomic_DNA"/>
</dbReference>
<name>A0A6C2UEE8_PONDE</name>
<keyword evidence="2" id="KW-1185">Reference proteome</keyword>
<gene>
    <name evidence="1" type="ORF">PDESU_06509</name>
</gene>
<evidence type="ECO:0000313" key="2">
    <source>
        <dbReference type="Proteomes" id="UP000366872"/>
    </source>
</evidence>
<reference evidence="1 2" key="1">
    <citation type="submission" date="2019-04" db="EMBL/GenBank/DDBJ databases">
        <authorList>
            <person name="Van Vliet M D."/>
        </authorList>
    </citation>
    <scope>NUCLEOTIDE SEQUENCE [LARGE SCALE GENOMIC DNA]</scope>
    <source>
        <strain evidence="1 2">F1</strain>
    </source>
</reference>
<sequence length="152" mass="16382">MQSGNAIYQVLTATNLLKENVVLESVRSTIQGIVGELADADRISTPRRNWTIKLKATDALKPGKLNGRIQLKFSTGAINIPVLGNVKPAIQVVPERLVMLRSAKPFEVLSAKLENAEGSVEPKRLTDGKWQLRIVLDASTVRPGSGLVAGTS</sequence>
<dbReference type="RefSeq" id="WP_168442702.1">
    <property type="nucleotide sequence ID" value="NZ_CAAHFG010000005.1"/>
</dbReference>
<accession>A0A6C2UEE8</accession>
<proteinExistence type="predicted"/>
<dbReference type="Proteomes" id="UP000366872">
    <property type="component" value="Unassembled WGS sequence"/>
</dbReference>
<protein>
    <submittedName>
        <fullName evidence="1">Uncharacterized protein</fullName>
    </submittedName>
</protein>
<organism evidence="1 2">
    <name type="scientific">Pontiella desulfatans</name>
    <dbReference type="NCBI Taxonomy" id="2750659"/>
    <lineage>
        <taxon>Bacteria</taxon>
        <taxon>Pseudomonadati</taxon>
        <taxon>Kiritimatiellota</taxon>
        <taxon>Kiritimatiellia</taxon>
        <taxon>Kiritimatiellales</taxon>
        <taxon>Pontiellaceae</taxon>
        <taxon>Pontiella</taxon>
    </lineage>
</organism>